<feature type="compositionally biased region" description="Basic residues" evidence="4">
    <location>
        <begin position="805"/>
        <end position="814"/>
    </location>
</feature>
<keyword evidence="3" id="KW-0560">Oxidoreductase</keyword>
<dbReference type="InterPro" id="IPR007803">
    <property type="entry name" value="Asp/Arg/Pro-Hydrxlase"/>
</dbReference>
<feature type="compositionally biased region" description="Basic residues" evidence="4">
    <location>
        <begin position="1014"/>
        <end position="1023"/>
    </location>
</feature>
<dbReference type="eggNOG" id="KOG4308">
    <property type="taxonomic scope" value="Eukaryota"/>
</dbReference>
<protein>
    <recommendedName>
        <fullName evidence="5">Aspartyl/asparaginy/proline hydroxylase domain-containing protein</fullName>
    </recommendedName>
</protein>
<dbReference type="InterPro" id="IPR027443">
    <property type="entry name" value="IPNS-like_sf"/>
</dbReference>
<feature type="region of interest" description="Disordered" evidence="4">
    <location>
        <begin position="997"/>
        <end position="1041"/>
    </location>
</feature>
<dbReference type="Gene3D" id="3.80.10.10">
    <property type="entry name" value="Ribonuclease Inhibitor"/>
    <property type="match status" value="1"/>
</dbReference>
<organism evidence="7">
    <name type="scientific">Aureococcus anophagefferens</name>
    <name type="common">Harmful bloom alga</name>
    <dbReference type="NCBI Taxonomy" id="44056"/>
    <lineage>
        <taxon>Eukaryota</taxon>
        <taxon>Sar</taxon>
        <taxon>Stramenopiles</taxon>
        <taxon>Ochrophyta</taxon>
        <taxon>Pelagophyceae</taxon>
        <taxon>Pelagomonadales</taxon>
        <taxon>Pelagomonadaceae</taxon>
        <taxon>Aureococcus</taxon>
    </lineage>
</organism>
<dbReference type="SUPFAM" id="SSF51197">
    <property type="entry name" value="Clavaminate synthase-like"/>
    <property type="match status" value="1"/>
</dbReference>
<dbReference type="SMART" id="SM00368">
    <property type="entry name" value="LRR_RI"/>
    <property type="match status" value="3"/>
</dbReference>
<feature type="region of interest" description="Disordered" evidence="4">
    <location>
        <begin position="805"/>
        <end position="893"/>
    </location>
</feature>
<keyword evidence="2" id="KW-0223">Dioxygenase</keyword>
<comment type="similarity">
    <text evidence="1">Belongs to the aspartyl/asparaginyl beta-hydroxylase family.</text>
</comment>
<dbReference type="InterPro" id="IPR051821">
    <property type="entry name" value="Asp/Asn_beta-hydroxylase"/>
</dbReference>
<dbReference type="AlphaFoldDB" id="F0Y814"/>
<proteinExistence type="inferred from homology"/>
<dbReference type="eggNOG" id="KOG3696">
    <property type="taxonomic scope" value="Eukaryota"/>
</dbReference>
<feature type="compositionally biased region" description="Basic and acidic residues" evidence="4">
    <location>
        <begin position="719"/>
        <end position="728"/>
    </location>
</feature>
<name>F0Y814_AURAN</name>
<feature type="compositionally biased region" description="Low complexity" evidence="4">
    <location>
        <begin position="853"/>
        <end position="872"/>
    </location>
</feature>
<dbReference type="InParanoid" id="F0Y814"/>
<accession>F0Y814</accession>
<dbReference type="PANTHER" id="PTHR46332">
    <property type="entry name" value="ASPARTATE BETA-HYDROXYLASE DOMAIN-CONTAINING PROTEIN 2"/>
    <property type="match status" value="1"/>
</dbReference>
<evidence type="ECO:0000256" key="1">
    <source>
        <dbReference type="ARBA" id="ARBA00007730"/>
    </source>
</evidence>
<dbReference type="Pfam" id="PF13516">
    <property type="entry name" value="LRR_6"/>
    <property type="match status" value="3"/>
</dbReference>
<feature type="domain" description="Aspartyl/asparaginy/proline hydroxylase" evidence="5">
    <location>
        <begin position="272"/>
        <end position="426"/>
    </location>
</feature>
<evidence type="ECO:0000313" key="7">
    <source>
        <dbReference type="Proteomes" id="UP000002729"/>
    </source>
</evidence>
<dbReference type="GO" id="GO:0016020">
    <property type="term" value="C:membrane"/>
    <property type="evidence" value="ECO:0007669"/>
    <property type="project" value="TreeGrafter"/>
</dbReference>
<dbReference type="Pfam" id="PF05118">
    <property type="entry name" value="Asp_Arg_Hydrox"/>
    <property type="match status" value="1"/>
</dbReference>
<evidence type="ECO:0000256" key="3">
    <source>
        <dbReference type="ARBA" id="ARBA00023002"/>
    </source>
</evidence>
<dbReference type="EMBL" id="GL833127">
    <property type="protein sequence ID" value="EGB08792.1"/>
    <property type="molecule type" value="Genomic_DNA"/>
</dbReference>
<evidence type="ECO:0000256" key="2">
    <source>
        <dbReference type="ARBA" id="ARBA00022964"/>
    </source>
</evidence>
<dbReference type="OrthoDB" id="120976at2759"/>
<keyword evidence="7" id="KW-1185">Reference proteome</keyword>
<evidence type="ECO:0000259" key="5">
    <source>
        <dbReference type="Pfam" id="PF05118"/>
    </source>
</evidence>
<dbReference type="RefSeq" id="XP_009036774.1">
    <property type="nucleotide sequence ID" value="XM_009038526.1"/>
</dbReference>
<dbReference type="Proteomes" id="UP000002729">
    <property type="component" value="Unassembled WGS sequence"/>
</dbReference>
<dbReference type="PANTHER" id="PTHR46332:SF5">
    <property type="entry name" value="ASPARTATE BETA-HYDROXYLASE DOMAIN CONTAINING 2"/>
    <property type="match status" value="1"/>
</dbReference>
<dbReference type="InterPro" id="IPR032675">
    <property type="entry name" value="LRR_dom_sf"/>
</dbReference>
<dbReference type="SUPFAM" id="SSF52047">
    <property type="entry name" value="RNI-like"/>
    <property type="match status" value="1"/>
</dbReference>
<feature type="region of interest" description="Disordered" evidence="4">
    <location>
        <begin position="719"/>
        <end position="757"/>
    </location>
</feature>
<dbReference type="Gene3D" id="2.60.120.330">
    <property type="entry name" value="B-lactam Antibiotic, Isopenicillin N Synthase, Chain"/>
    <property type="match status" value="1"/>
</dbReference>
<dbReference type="KEGG" id="aaf:AURANDRAFT_63853"/>
<reference evidence="6 7" key="1">
    <citation type="journal article" date="2011" name="Proc. Natl. Acad. Sci. U.S.A.">
        <title>Niche of harmful alga Aureococcus anophagefferens revealed through ecogenomics.</title>
        <authorList>
            <person name="Gobler C.J."/>
            <person name="Berry D.L."/>
            <person name="Dyhrman S.T."/>
            <person name="Wilhelm S.W."/>
            <person name="Salamov A."/>
            <person name="Lobanov A.V."/>
            <person name="Zhang Y."/>
            <person name="Collier J.L."/>
            <person name="Wurch L.L."/>
            <person name="Kustka A.B."/>
            <person name="Dill B.D."/>
            <person name="Shah M."/>
            <person name="VerBerkmoes N.C."/>
            <person name="Kuo A."/>
            <person name="Terry A."/>
            <person name="Pangilinan J."/>
            <person name="Lindquist E.A."/>
            <person name="Lucas S."/>
            <person name="Paulsen I.T."/>
            <person name="Hattenrath-Lehmann T.K."/>
            <person name="Talmage S.C."/>
            <person name="Walker E.A."/>
            <person name="Koch F."/>
            <person name="Burson A.M."/>
            <person name="Marcoval M.A."/>
            <person name="Tang Y.Z."/>
            <person name="Lecleir G.R."/>
            <person name="Coyne K.J."/>
            <person name="Berg G.M."/>
            <person name="Bertrand E.M."/>
            <person name="Saito M.A."/>
            <person name="Gladyshev V.N."/>
            <person name="Grigoriev I.V."/>
        </authorList>
    </citation>
    <scope>NUCLEOTIDE SEQUENCE [LARGE SCALE GENOMIC DNA]</scope>
    <source>
        <strain evidence="7">CCMP 1984</strain>
    </source>
</reference>
<dbReference type="InterPro" id="IPR001611">
    <property type="entry name" value="Leu-rich_rpt"/>
</dbReference>
<evidence type="ECO:0000313" key="6">
    <source>
        <dbReference type="EMBL" id="EGB08792.1"/>
    </source>
</evidence>
<gene>
    <name evidence="6" type="ORF">AURANDRAFT_63853</name>
</gene>
<sequence length="1198" mass="129194">MASDVPLLATGQSKRPKARKVLVTFEHGPKPLRITLRKEMTVAALWPLVSQARDGVDAASYILTGGAAVLLPDDGVLASSPGRDGDVVLRCRRKIEQQDDRIAGVESFRALLGPEAYVEAMRIEIAREPALHATWAAMHEAMMAKAEPAPPRARDMSLEALVARARDVAGPGAPERRLREAAALWDEVAARCAPKSAGANRRAFLDAHLELQSLFDRLRDVDGCRARGFAVAAAPGTPFWRDGRQRPPHFLPHLEAAPWHDARRFPWTAVLESHADVIRAELDHFVSSPAAGRAFGNVSRRDQDLAGGADRWRQCQLLDGRACPRTTATLRRIPEVADCADCGVGQMIFSCLAPGAKLRPHCGPTNARLTVHMGLIVPPGGSRITVGGEAREWREGECLVFDDSFEHEVEVVEGPRVVLLVHFWHPDIPRDDWPTVAAEERAIREGAGGRHFSDALPPPYDALSPKSRAANPRPRTVSYGQEEGFMAQWALDVDAAYAASGVPNLVLFEPVQHFLMDLAPTLVPVLATTCKRSREFYAARVAEGRAFDGYDDARYAAWAPLARYAGAAHRRALQRLLPREFHAALTVTLADGVTDAALDCFGSYVSAGGAATIAGALLDGADISTINLRGNGLGDDGATLMAVALELKESPLRVLSLWSNDISDAGAIKLADALAVNTSLTTLDLAGNSIGEAGADRLTAAVARNRSLASLDLRNNDVDARDPKAAQERRRRARKARRESMEHAAALAAEDPGRPRRTSMPLIINRSADGTPIFSFVGLGTDGSLGADGSQCDAPLPARRRKKVLPLMSYRRKKRADDEAWGAPAARRRPAPAPAHPVMDYNNWTRDLERDSAAGPAAPDPGFATWPRKQPAGAPPPEPSPTRASKRAAKLERMRDLERENARLLERLKFDAAAAEAPADAPLPAVESLAALAARTGVDWDVPAARAPWDVAPAPAAALPSPLRAKLVQALAEHAAPEAPPEEEEIPVLERMRRAAAERDEAARRRANAAAKKLSPKKKRPALKKSVSAPANLSPPKPGAACRARAAARAAREQREAGLAAGDEFLEAQMKRMGISGGALRVERKHRYARALEKPSGYDARRKATPPAPPELHLANHERLLKKYERSLVASNGLEGDRTPLAEDLTPYRALVSLAPEAFEMDPATGATGALRRRSFDDGPAAGEDAAALEARFREIMA</sequence>
<dbReference type="GO" id="GO:0051213">
    <property type="term" value="F:dioxygenase activity"/>
    <property type="evidence" value="ECO:0007669"/>
    <property type="project" value="UniProtKB-KW"/>
</dbReference>
<evidence type="ECO:0000256" key="4">
    <source>
        <dbReference type="SAM" id="MobiDB-lite"/>
    </source>
</evidence>
<dbReference type="GeneID" id="20224535"/>